<dbReference type="Proteomes" id="UP001501020">
    <property type="component" value="Unassembled WGS sequence"/>
</dbReference>
<dbReference type="EMBL" id="BAAAMR010000083">
    <property type="protein sequence ID" value="GAA2159009.1"/>
    <property type="molecule type" value="Genomic_DNA"/>
</dbReference>
<evidence type="ECO:0000256" key="1">
    <source>
        <dbReference type="SAM" id="MobiDB-lite"/>
    </source>
</evidence>
<reference evidence="3" key="1">
    <citation type="journal article" date="2019" name="Int. J. Syst. Evol. Microbiol.">
        <title>The Global Catalogue of Microorganisms (GCM) 10K type strain sequencing project: providing services to taxonomists for standard genome sequencing and annotation.</title>
        <authorList>
            <consortium name="The Broad Institute Genomics Platform"/>
            <consortium name="The Broad Institute Genome Sequencing Center for Infectious Disease"/>
            <person name="Wu L."/>
            <person name="Ma J."/>
        </authorList>
    </citation>
    <scope>NUCLEOTIDE SEQUENCE [LARGE SCALE GENOMIC DNA]</scope>
    <source>
        <strain evidence="3">JCM 13850</strain>
    </source>
</reference>
<protein>
    <submittedName>
        <fullName evidence="2">DUF2267 domain-containing protein</fullName>
    </submittedName>
</protein>
<proteinExistence type="predicted"/>
<evidence type="ECO:0000313" key="2">
    <source>
        <dbReference type="EMBL" id="GAA2159009.1"/>
    </source>
</evidence>
<comment type="caution">
    <text evidence="2">The sequence shown here is derived from an EMBL/GenBank/DDBJ whole genome shotgun (WGS) entry which is preliminary data.</text>
</comment>
<dbReference type="Gene3D" id="1.10.490.110">
    <property type="entry name" value="Uncharacterized conserved protein DUF2267"/>
    <property type="match status" value="1"/>
</dbReference>
<organism evidence="2 3">
    <name type="scientific">Actinomadura napierensis</name>
    <dbReference type="NCBI Taxonomy" id="267854"/>
    <lineage>
        <taxon>Bacteria</taxon>
        <taxon>Bacillati</taxon>
        <taxon>Actinomycetota</taxon>
        <taxon>Actinomycetes</taxon>
        <taxon>Streptosporangiales</taxon>
        <taxon>Thermomonosporaceae</taxon>
        <taxon>Actinomadura</taxon>
    </lineage>
</organism>
<dbReference type="InterPro" id="IPR038282">
    <property type="entry name" value="DUF2267_sf"/>
</dbReference>
<dbReference type="InterPro" id="IPR018727">
    <property type="entry name" value="DUF2267"/>
</dbReference>
<keyword evidence="3" id="KW-1185">Reference proteome</keyword>
<name>A0ABP5M1Q7_9ACTN</name>
<sequence>MIHHVTPRMEAAFTGTPAERTGRMRPERGQTMKYGQFIATVRDNGDYSGREEAERVTEAVLAVLRDRLTEEGADHLAAQLPEPLDELMRDRHGQAESYGSAEFCRRVAGMTGATERTAEWDADAVLSTVAGTVSGGELNHLLSQLPSGYAPFFGKNDLSD</sequence>
<accession>A0ABP5M1Q7</accession>
<evidence type="ECO:0000313" key="3">
    <source>
        <dbReference type="Proteomes" id="UP001501020"/>
    </source>
</evidence>
<gene>
    <name evidence="2" type="ORF">GCM10009727_70380</name>
</gene>
<feature type="region of interest" description="Disordered" evidence="1">
    <location>
        <begin position="1"/>
        <end position="23"/>
    </location>
</feature>
<dbReference type="Pfam" id="PF10025">
    <property type="entry name" value="DUF2267"/>
    <property type="match status" value="1"/>
</dbReference>